<dbReference type="FunFam" id="2.170.190.11:FF:000001">
    <property type="entry name" value="Molybdopterin molybdenumtransferase"/>
    <property type="match status" value="1"/>
</dbReference>
<evidence type="ECO:0000256" key="10">
    <source>
        <dbReference type="ARBA" id="ARBA00022842"/>
    </source>
</evidence>
<dbReference type="NCBIfam" id="NF045515">
    <property type="entry name" value="Glp_gephyrin"/>
    <property type="match status" value="1"/>
</dbReference>
<comment type="function">
    <text evidence="2 13">Catalyzes the insertion of molybdate into adenylated molybdopterin with the concomitant release of AMP.</text>
</comment>
<dbReference type="SUPFAM" id="SSF53218">
    <property type="entry name" value="Molybdenum cofactor biosynthesis proteins"/>
    <property type="match status" value="1"/>
</dbReference>
<evidence type="ECO:0000256" key="8">
    <source>
        <dbReference type="ARBA" id="ARBA00022679"/>
    </source>
</evidence>
<evidence type="ECO:0000256" key="3">
    <source>
        <dbReference type="ARBA" id="ARBA00005046"/>
    </source>
</evidence>
<dbReference type="InterPro" id="IPR005111">
    <property type="entry name" value="MoeA_C_domain_IV"/>
</dbReference>
<dbReference type="GO" id="GO:0005829">
    <property type="term" value="C:cytosol"/>
    <property type="evidence" value="ECO:0007669"/>
    <property type="project" value="TreeGrafter"/>
</dbReference>
<accession>A0A239YI24</accession>
<dbReference type="InterPro" id="IPR001453">
    <property type="entry name" value="MoaB/Mog_dom"/>
</dbReference>
<comment type="similarity">
    <text evidence="4 13">Belongs to the MoeA family.</text>
</comment>
<dbReference type="GO" id="GO:0046872">
    <property type="term" value="F:metal ion binding"/>
    <property type="evidence" value="ECO:0007669"/>
    <property type="project" value="UniProtKB-UniRule"/>
</dbReference>
<dbReference type="PANTHER" id="PTHR10192:SF5">
    <property type="entry name" value="GEPHYRIN"/>
    <property type="match status" value="1"/>
</dbReference>
<evidence type="ECO:0000256" key="2">
    <source>
        <dbReference type="ARBA" id="ARBA00002901"/>
    </source>
</evidence>
<feature type="domain" description="MoaB/Mog" evidence="14">
    <location>
        <begin position="186"/>
        <end position="324"/>
    </location>
</feature>
<proteinExistence type="inferred from homology"/>
<evidence type="ECO:0000256" key="6">
    <source>
        <dbReference type="ARBA" id="ARBA00021108"/>
    </source>
</evidence>
<keyword evidence="11 13" id="KW-0501">Molybdenum cofactor biosynthesis</keyword>
<dbReference type="SUPFAM" id="SSF63867">
    <property type="entry name" value="MoeA C-terminal domain-like"/>
    <property type="match status" value="1"/>
</dbReference>
<comment type="catalytic activity">
    <reaction evidence="12">
        <text>adenylyl-molybdopterin + molybdate = Mo-molybdopterin + AMP + H(+)</text>
        <dbReference type="Rhea" id="RHEA:35047"/>
        <dbReference type="ChEBI" id="CHEBI:15378"/>
        <dbReference type="ChEBI" id="CHEBI:36264"/>
        <dbReference type="ChEBI" id="CHEBI:62727"/>
        <dbReference type="ChEBI" id="CHEBI:71302"/>
        <dbReference type="ChEBI" id="CHEBI:456215"/>
        <dbReference type="EC" id="2.10.1.1"/>
    </reaction>
</comment>
<dbReference type="KEGG" id="sste:SAMEA4384403_0503"/>
<keyword evidence="10 13" id="KW-0460">Magnesium</keyword>
<dbReference type="SMART" id="SM00852">
    <property type="entry name" value="MoCF_biosynth"/>
    <property type="match status" value="1"/>
</dbReference>
<dbReference type="FunFam" id="3.40.980.10:FF:000004">
    <property type="entry name" value="Molybdopterin molybdenumtransferase"/>
    <property type="match status" value="1"/>
</dbReference>
<dbReference type="UniPathway" id="UPA00344"/>
<dbReference type="Pfam" id="PF03454">
    <property type="entry name" value="MoeA_C"/>
    <property type="match status" value="1"/>
</dbReference>
<dbReference type="Pfam" id="PF00994">
    <property type="entry name" value="MoCF_biosynth"/>
    <property type="match status" value="1"/>
</dbReference>
<dbReference type="InterPro" id="IPR036688">
    <property type="entry name" value="MoeA_C_domain_IV_sf"/>
</dbReference>
<evidence type="ECO:0000256" key="1">
    <source>
        <dbReference type="ARBA" id="ARBA00001946"/>
    </source>
</evidence>
<dbReference type="OrthoDB" id="9804758at2"/>
<dbReference type="InterPro" id="IPR036135">
    <property type="entry name" value="MoeA_linker/N_sf"/>
</dbReference>
<keyword evidence="9 13" id="KW-0479">Metal-binding</keyword>
<evidence type="ECO:0000256" key="5">
    <source>
        <dbReference type="ARBA" id="ARBA00013269"/>
    </source>
</evidence>
<dbReference type="Proteomes" id="UP000242084">
    <property type="component" value="Chromosome 1"/>
</dbReference>
<gene>
    <name evidence="15" type="primary">moeA</name>
    <name evidence="15" type="ORF">SAMEA4384403_00503</name>
</gene>
<dbReference type="Gene3D" id="2.170.190.11">
    <property type="entry name" value="Molybdopterin biosynthesis moea protein, domain 3"/>
    <property type="match status" value="1"/>
</dbReference>
<dbReference type="InterPro" id="IPR038987">
    <property type="entry name" value="MoeA-like"/>
</dbReference>
<evidence type="ECO:0000256" key="13">
    <source>
        <dbReference type="RuleBase" id="RU365090"/>
    </source>
</evidence>
<reference evidence="15 16" key="1">
    <citation type="submission" date="2017-06" db="EMBL/GenBank/DDBJ databases">
        <authorList>
            <consortium name="Pathogen Informatics"/>
        </authorList>
    </citation>
    <scope>NUCLEOTIDE SEQUENCE [LARGE SCALE GENOMIC DNA]</scope>
    <source>
        <strain evidence="15 16">NCTC13839</strain>
    </source>
</reference>
<dbReference type="CDD" id="cd00887">
    <property type="entry name" value="MoeA"/>
    <property type="match status" value="1"/>
</dbReference>
<evidence type="ECO:0000256" key="12">
    <source>
        <dbReference type="ARBA" id="ARBA00047317"/>
    </source>
</evidence>
<dbReference type="AlphaFoldDB" id="A0A239YI24"/>
<dbReference type="InterPro" id="IPR036425">
    <property type="entry name" value="MoaB/Mog-like_dom_sf"/>
</dbReference>
<keyword evidence="8 13" id="KW-0808">Transferase</keyword>
<keyword evidence="16" id="KW-1185">Reference proteome</keyword>
<dbReference type="EMBL" id="LT906462">
    <property type="protein sequence ID" value="SNV58921.1"/>
    <property type="molecule type" value="Genomic_DNA"/>
</dbReference>
<dbReference type="PANTHER" id="PTHR10192">
    <property type="entry name" value="MOLYBDOPTERIN BIOSYNTHESIS PROTEIN"/>
    <property type="match status" value="1"/>
</dbReference>
<dbReference type="GO" id="GO:0006777">
    <property type="term" value="P:Mo-molybdopterin cofactor biosynthetic process"/>
    <property type="evidence" value="ECO:0007669"/>
    <property type="project" value="UniProtKB-UniRule"/>
</dbReference>
<dbReference type="GO" id="GO:0061599">
    <property type="term" value="F:molybdopterin molybdotransferase activity"/>
    <property type="evidence" value="ECO:0007669"/>
    <property type="project" value="UniProtKB-UniRule"/>
</dbReference>
<dbReference type="Pfam" id="PF03453">
    <property type="entry name" value="MoeA_N"/>
    <property type="match status" value="1"/>
</dbReference>
<organism evidence="15 16">
    <name type="scientific">Mammaliicoccus stepanovicii</name>
    <dbReference type="NCBI Taxonomy" id="643214"/>
    <lineage>
        <taxon>Bacteria</taxon>
        <taxon>Bacillati</taxon>
        <taxon>Bacillota</taxon>
        <taxon>Bacilli</taxon>
        <taxon>Bacillales</taxon>
        <taxon>Staphylococcaceae</taxon>
        <taxon>Mammaliicoccus</taxon>
    </lineage>
</organism>
<dbReference type="SUPFAM" id="SSF63882">
    <property type="entry name" value="MoeA N-terminal region -like"/>
    <property type="match status" value="1"/>
</dbReference>
<evidence type="ECO:0000259" key="14">
    <source>
        <dbReference type="SMART" id="SM00852"/>
    </source>
</evidence>
<dbReference type="EC" id="2.10.1.1" evidence="5 13"/>
<sequence length="419" mass="46061">MTIKKRNPVAVQDAIKKVIDVVENESIMTLNIEDSLNYILAENVIATYDIPRFNKSPYDGFAIRSEDSNGANGDNRIFFKVVDHIGAGTTSDVKLGKCEAVRIMTGAQIPEGADAVVMFEQTTEEQQGFKIRKQFVHGENIAFKGEECKENEIVLNKGQMINSGVIAVLATFGYTKVSVYQRPTVAVIATGSELLAPDEPLQPGKIRNSNGPMIQALCQELNIKSTTYNIQEDNLQGCINIVEEALSNHDIVITTGGVSVGDYDYLPKVYDEINAEVLFNKVQMRPGSVTTVAYKENKLLFGLSGNPSACYSGFHLFTKPAILKMMNANEIYPPIVEAILEDDFKKANPFTRFIRAKITFSEQGMYATPAGFNKSNAVVAIAKSNGMIILPSGTRGYSKGDTVKVILTDHQSYERVLNL</sequence>
<dbReference type="NCBIfam" id="TIGR00177">
    <property type="entry name" value="molyb_syn"/>
    <property type="match status" value="1"/>
</dbReference>
<dbReference type="Gene3D" id="3.40.980.10">
    <property type="entry name" value="MoaB/Mog-like domain"/>
    <property type="match status" value="1"/>
</dbReference>
<evidence type="ECO:0000256" key="9">
    <source>
        <dbReference type="ARBA" id="ARBA00022723"/>
    </source>
</evidence>
<dbReference type="RefSeq" id="WP_095086284.1">
    <property type="nucleotide sequence ID" value="NZ_BMDM01000003.1"/>
</dbReference>
<evidence type="ECO:0000256" key="7">
    <source>
        <dbReference type="ARBA" id="ARBA00022505"/>
    </source>
</evidence>
<dbReference type="InterPro" id="IPR005110">
    <property type="entry name" value="MoeA_linker/N"/>
</dbReference>
<evidence type="ECO:0000256" key="4">
    <source>
        <dbReference type="ARBA" id="ARBA00010763"/>
    </source>
</evidence>
<comment type="cofactor">
    <cofactor evidence="1 13">
        <name>Mg(2+)</name>
        <dbReference type="ChEBI" id="CHEBI:18420"/>
    </cofactor>
</comment>
<dbReference type="Gene3D" id="3.90.105.10">
    <property type="entry name" value="Molybdopterin biosynthesis moea protein, domain 2"/>
    <property type="match status" value="1"/>
</dbReference>
<evidence type="ECO:0000313" key="16">
    <source>
        <dbReference type="Proteomes" id="UP000242084"/>
    </source>
</evidence>
<evidence type="ECO:0000313" key="15">
    <source>
        <dbReference type="EMBL" id="SNV58921.1"/>
    </source>
</evidence>
<keyword evidence="7 13" id="KW-0500">Molybdenum</keyword>
<evidence type="ECO:0000256" key="11">
    <source>
        <dbReference type="ARBA" id="ARBA00023150"/>
    </source>
</evidence>
<protein>
    <recommendedName>
        <fullName evidence="6 13">Molybdopterin molybdenumtransferase</fullName>
        <ecNumber evidence="5 13">2.10.1.1</ecNumber>
    </recommendedName>
</protein>
<dbReference type="Gene3D" id="2.40.340.10">
    <property type="entry name" value="MoeA, C-terminal, domain IV"/>
    <property type="match status" value="1"/>
</dbReference>
<name>A0A239YI24_9STAP</name>
<comment type="pathway">
    <text evidence="3 13">Cofactor biosynthesis; molybdopterin biosynthesis.</text>
</comment>